<feature type="region of interest" description="Disordered" evidence="1">
    <location>
        <begin position="362"/>
        <end position="385"/>
    </location>
</feature>
<name>Q099V3_STIAD</name>
<dbReference type="Proteomes" id="UP000032702">
    <property type="component" value="Unassembled WGS sequence"/>
</dbReference>
<feature type="region of interest" description="Disordered" evidence="1">
    <location>
        <begin position="587"/>
        <end position="612"/>
    </location>
</feature>
<evidence type="ECO:0000313" key="2">
    <source>
        <dbReference type="EMBL" id="EAU68532.1"/>
    </source>
</evidence>
<feature type="region of interest" description="Disordered" evidence="1">
    <location>
        <begin position="15"/>
        <end position="34"/>
    </location>
</feature>
<feature type="region of interest" description="Disordered" evidence="1">
    <location>
        <begin position="224"/>
        <end position="262"/>
    </location>
</feature>
<comment type="caution">
    <text evidence="2">The sequence shown here is derived from an EMBL/GenBank/DDBJ whole genome shotgun (WGS) entry which is preliminary data.</text>
</comment>
<organism evidence="2 3">
    <name type="scientific">Stigmatella aurantiaca (strain DW4/3-1)</name>
    <dbReference type="NCBI Taxonomy" id="378806"/>
    <lineage>
        <taxon>Bacteria</taxon>
        <taxon>Pseudomonadati</taxon>
        <taxon>Myxococcota</taxon>
        <taxon>Myxococcia</taxon>
        <taxon>Myxococcales</taxon>
        <taxon>Cystobacterineae</taxon>
        <taxon>Archangiaceae</taxon>
        <taxon>Stigmatella</taxon>
    </lineage>
</organism>
<accession>Q099V3</accession>
<feature type="region of interest" description="Disordered" evidence="1">
    <location>
        <begin position="274"/>
        <end position="295"/>
    </location>
</feature>
<feature type="compositionally biased region" description="Basic and acidic residues" evidence="1">
    <location>
        <begin position="224"/>
        <end position="256"/>
    </location>
</feature>
<dbReference type="AlphaFoldDB" id="Q099V3"/>
<feature type="region of interest" description="Disordered" evidence="1">
    <location>
        <begin position="430"/>
        <end position="465"/>
    </location>
</feature>
<evidence type="ECO:0000313" key="3">
    <source>
        <dbReference type="Proteomes" id="UP000032702"/>
    </source>
</evidence>
<sequence>MQGVVIDERVVVDDEPQARGAQAHLPDVGASAEGPQHGVRQRLLVVHRGGAPPAQCLLDFIGHLLREGPDDDLDASGRRADDASRAERLECPLVHAGVVGHGEPQPRRAGVDVLEVGRAPERLHVRGATAQGRSGEAEPSGAVLLGGQGLFLLAAQRLQVEPGDAEAEHPVVGGRVDRADGQQEDGVRRLVVVQHVVEQAGREPEAELHVQHVHDDVRHARQHRVEQVERRREEHEGELDRLGDARQEGRQRDGRQHAAHPGAVLLRRGVVHGEAGRRQAKHHDREEARHCGARGRVSREEALQVARHTVEVAQDEPGDVVEDVVQARDDQQPVEEAVQEEAELAGGEHVAAEAIEARLDAGPAQAKQGREHQAGEAGDDGDEPAAAEEREVLRQLDVLVAVVQQAGHEAGKDAGRHADLRQELGLVAGDGQIPRRPGQLSQHLGGHAHDGFGALDGDEEAHGAGEPRGAMVLAREAHRHTHGEQQAEVGEDGVARGGHEGNVQQVPLAKPQQEACDGKDCDGQHQGTPELLDSSELIGLHAPLSGEGGVPLLGLPFTRDECSHLVTGCEFQRLPRGFLALRQGERADEGLESRDDGGGGRQLRDPQADEQRGCLGIRGNASAYRHRAAVLAGPLHRLRHQAEDAGVQAVELGRQVRVAAVHRQCVLGEIIRADGEEVGLGRQPVRQDGGGGDFNHGAHVNRGGDAQLSALRLHHGPHGLQLVRGGDHRNEDAADPQGLHPEDGADLRAQQLGVAQGDAHAPQAEHRVLLGGQRQVRQGLVAADIERADDQGTVLEGVGDLLVLGRLLVFGGRGEPLQEEELAAQQATTLGPLCGRRRRVSWPAEVGEDLDADAVRRVARLMGCRQVRLSAGGPGTQGAQGGLPRCLGRMDVKLSPVPIDDQ</sequence>
<gene>
    <name evidence="2" type="ORF">STIAU_7384</name>
</gene>
<dbReference type="EMBL" id="AAMD01000016">
    <property type="protein sequence ID" value="EAU68532.1"/>
    <property type="molecule type" value="Genomic_DNA"/>
</dbReference>
<protein>
    <submittedName>
        <fullName evidence="2">Uncharacterized protein</fullName>
    </submittedName>
</protein>
<reference evidence="2 3" key="1">
    <citation type="submission" date="2006-04" db="EMBL/GenBank/DDBJ databases">
        <authorList>
            <person name="Nierman W.C."/>
        </authorList>
    </citation>
    <scope>NUCLEOTIDE SEQUENCE [LARGE SCALE GENOMIC DNA]</scope>
    <source>
        <strain evidence="2 3">DW4/3-1</strain>
    </source>
</reference>
<proteinExistence type="predicted"/>
<evidence type="ECO:0000256" key="1">
    <source>
        <dbReference type="SAM" id="MobiDB-lite"/>
    </source>
</evidence>